<dbReference type="EC" id="2.7.13.3" evidence="4"/>
<dbReference type="Gene3D" id="1.10.287.130">
    <property type="match status" value="1"/>
</dbReference>
<dbReference type="Gene3D" id="3.30.565.10">
    <property type="entry name" value="Histidine kinase-like ATPase, C-terminal domain"/>
    <property type="match status" value="1"/>
</dbReference>
<dbReference type="PRINTS" id="PR00344">
    <property type="entry name" value="BCTRLSENSOR"/>
</dbReference>
<evidence type="ECO:0000313" key="18">
    <source>
        <dbReference type="Proteomes" id="UP001240150"/>
    </source>
</evidence>
<evidence type="ECO:0000256" key="10">
    <source>
        <dbReference type="ARBA" id="ARBA00022840"/>
    </source>
</evidence>
<dbReference type="InterPro" id="IPR013767">
    <property type="entry name" value="PAS_fold"/>
</dbReference>
<dbReference type="InterPro" id="IPR050351">
    <property type="entry name" value="BphY/WalK/GraS-like"/>
</dbReference>
<dbReference type="InterPro" id="IPR035965">
    <property type="entry name" value="PAS-like_dom_sf"/>
</dbReference>
<dbReference type="InterPro" id="IPR003661">
    <property type="entry name" value="HisK_dim/P_dom"/>
</dbReference>
<keyword evidence="13" id="KW-0472">Membrane</keyword>
<name>A0ABY8WRX5_9ACTN</name>
<dbReference type="SMART" id="SM00091">
    <property type="entry name" value="PAS"/>
    <property type="match status" value="2"/>
</dbReference>
<comment type="catalytic activity">
    <reaction evidence="1">
        <text>ATP + protein L-histidine = ADP + protein N-phospho-L-histidine.</text>
        <dbReference type="EC" id="2.7.13.3"/>
    </reaction>
</comment>
<dbReference type="RefSeq" id="WP_284922191.1">
    <property type="nucleotide sequence ID" value="NZ_CP126980.1"/>
</dbReference>
<dbReference type="InterPro" id="IPR005467">
    <property type="entry name" value="His_kinase_dom"/>
</dbReference>
<dbReference type="SMART" id="SM00388">
    <property type="entry name" value="HisKA"/>
    <property type="match status" value="1"/>
</dbReference>
<dbReference type="SMART" id="SM00065">
    <property type="entry name" value="GAF"/>
    <property type="match status" value="2"/>
</dbReference>
<evidence type="ECO:0000256" key="13">
    <source>
        <dbReference type="ARBA" id="ARBA00023136"/>
    </source>
</evidence>
<organism evidence="17 18">
    <name type="scientific">Actinoplanes oblitus</name>
    <dbReference type="NCBI Taxonomy" id="3040509"/>
    <lineage>
        <taxon>Bacteria</taxon>
        <taxon>Bacillati</taxon>
        <taxon>Actinomycetota</taxon>
        <taxon>Actinomycetes</taxon>
        <taxon>Micromonosporales</taxon>
        <taxon>Micromonosporaceae</taxon>
        <taxon>Actinoplanes</taxon>
    </lineage>
</organism>
<dbReference type="InterPro" id="IPR003594">
    <property type="entry name" value="HATPase_dom"/>
</dbReference>
<evidence type="ECO:0000256" key="2">
    <source>
        <dbReference type="ARBA" id="ARBA00004141"/>
    </source>
</evidence>
<gene>
    <name evidence="17" type="ORF">ACTOB_004381</name>
</gene>
<evidence type="ECO:0000256" key="3">
    <source>
        <dbReference type="ARBA" id="ARBA00004236"/>
    </source>
</evidence>
<dbReference type="SUPFAM" id="SSF47384">
    <property type="entry name" value="Homodimeric domain of signal transducing histidine kinase"/>
    <property type="match status" value="1"/>
</dbReference>
<keyword evidence="7" id="KW-0812">Transmembrane</keyword>
<evidence type="ECO:0000256" key="5">
    <source>
        <dbReference type="ARBA" id="ARBA00022553"/>
    </source>
</evidence>
<dbReference type="InterPro" id="IPR003018">
    <property type="entry name" value="GAF"/>
</dbReference>
<keyword evidence="10" id="KW-0067">ATP-binding</keyword>
<dbReference type="EMBL" id="CP126980">
    <property type="protein sequence ID" value="WIN00662.1"/>
    <property type="molecule type" value="Genomic_DNA"/>
</dbReference>
<evidence type="ECO:0000256" key="14">
    <source>
        <dbReference type="ARBA" id="ARBA00039401"/>
    </source>
</evidence>
<dbReference type="Gene3D" id="3.30.450.20">
    <property type="entry name" value="PAS domain"/>
    <property type="match status" value="2"/>
</dbReference>
<keyword evidence="12" id="KW-0902">Two-component regulatory system</keyword>
<dbReference type="Gene3D" id="3.30.450.40">
    <property type="match status" value="2"/>
</dbReference>
<dbReference type="InterPro" id="IPR036097">
    <property type="entry name" value="HisK_dim/P_sf"/>
</dbReference>
<evidence type="ECO:0000256" key="9">
    <source>
        <dbReference type="ARBA" id="ARBA00022777"/>
    </source>
</evidence>
<dbReference type="SUPFAM" id="SSF55874">
    <property type="entry name" value="ATPase domain of HSP90 chaperone/DNA topoisomerase II/histidine kinase"/>
    <property type="match status" value="1"/>
</dbReference>
<evidence type="ECO:0000256" key="6">
    <source>
        <dbReference type="ARBA" id="ARBA00022679"/>
    </source>
</evidence>
<dbReference type="PANTHER" id="PTHR42878:SF7">
    <property type="entry name" value="SENSOR HISTIDINE KINASE GLRK"/>
    <property type="match status" value="1"/>
</dbReference>
<dbReference type="InterPro" id="IPR000014">
    <property type="entry name" value="PAS"/>
</dbReference>
<dbReference type="Pfam" id="PF02518">
    <property type="entry name" value="HATPase_c"/>
    <property type="match status" value="1"/>
</dbReference>
<dbReference type="Proteomes" id="UP001240150">
    <property type="component" value="Chromosome"/>
</dbReference>
<dbReference type="PROSITE" id="PS50109">
    <property type="entry name" value="HIS_KIN"/>
    <property type="match status" value="1"/>
</dbReference>
<keyword evidence="8" id="KW-0547">Nucleotide-binding</keyword>
<dbReference type="InterPro" id="IPR004358">
    <property type="entry name" value="Sig_transdc_His_kin-like_C"/>
</dbReference>
<evidence type="ECO:0000256" key="11">
    <source>
        <dbReference type="ARBA" id="ARBA00022989"/>
    </source>
</evidence>
<keyword evidence="5" id="KW-0597">Phosphoprotein</keyword>
<evidence type="ECO:0000256" key="12">
    <source>
        <dbReference type="ARBA" id="ARBA00023012"/>
    </source>
</evidence>
<dbReference type="SUPFAM" id="SSF55781">
    <property type="entry name" value="GAF domain-like"/>
    <property type="match status" value="2"/>
</dbReference>
<evidence type="ECO:0000259" key="15">
    <source>
        <dbReference type="PROSITE" id="PS50109"/>
    </source>
</evidence>
<keyword evidence="6" id="KW-0808">Transferase</keyword>
<dbReference type="SMART" id="SM00387">
    <property type="entry name" value="HATPase_c"/>
    <property type="match status" value="1"/>
</dbReference>
<dbReference type="CDD" id="cd00082">
    <property type="entry name" value="HisKA"/>
    <property type="match status" value="1"/>
</dbReference>
<accession>A0ABY8WRX5</accession>
<evidence type="ECO:0000256" key="8">
    <source>
        <dbReference type="ARBA" id="ARBA00022741"/>
    </source>
</evidence>
<dbReference type="NCBIfam" id="TIGR00229">
    <property type="entry name" value="sensory_box"/>
    <property type="match status" value="1"/>
</dbReference>
<evidence type="ECO:0000256" key="7">
    <source>
        <dbReference type="ARBA" id="ARBA00022692"/>
    </source>
</evidence>
<proteinExistence type="predicted"/>
<keyword evidence="9" id="KW-0418">Kinase</keyword>
<keyword evidence="18" id="KW-1185">Reference proteome</keyword>
<evidence type="ECO:0000259" key="16">
    <source>
        <dbReference type="PROSITE" id="PS50112"/>
    </source>
</evidence>
<dbReference type="CDD" id="cd00130">
    <property type="entry name" value="PAS"/>
    <property type="match status" value="1"/>
</dbReference>
<reference evidence="17 18" key="1">
    <citation type="submission" date="2023-06" db="EMBL/GenBank/DDBJ databases">
        <authorList>
            <person name="Yushchuk O."/>
            <person name="Binda E."/>
            <person name="Ruckert-Reed C."/>
            <person name="Fedorenko V."/>
            <person name="Kalinowski J."/>
            <person name="Marinelli F."/>
        </authorList>
    </citation>
    <scope>NUCLEOTIDE SEQUENCE [LARGE SCALE GENOMIC DNA]</scope>
    <source>
        <strain evidence="17 18">NRRL 3884</strain>
    </source>
</reference>
<dbReference type="PANTHER" id="PTHR42878">
    <property type="entry name" value="TWO-COMPONENT HISTIDINE KINASE"/>
    <property type="match status" value="1"/>
</dbReference>
<dbReference type="SUPFAM" id="SSF55785">
    <property type="entry name" value="PYP-like sensor domain (PAS domain)"/>
    <property type="match status" value="2"/>
</dbReference>
<dbReference type="InterPro" id="IPR036890">
    <property type="entry name" value="HATPase_C_sf"/>
</dbReference>
<dbReference type="PROSITE" id="PS50112">
    <property type="entry name" value="PAS"/>
    <property type="match status" value="1"/>
</dbReference>
<feature type="domain" description="Histidine kinase" evidence="15">
    <location>
        <begin position="615"/>
        <end position="827"/>
    </location>
</feature>
<evidence type="ECO:0000313" key="17">
    <source>
        <dbReference type="EMBL" id="WIN00662.1"/>
    </source>
</evidence>
<dbReference type="Pfam" id="PF01590">
    <property type="entry name" value="GAF"/>
    <property type="match status" value="2"/>
</dbReference>
<keyword evidence="11" id="KW-1133">Transmembrane helix</keyword>
<feature type="domain" description="PAS" evidence="16">
    <location>
        <begin position="182"/>
        <end position="228"/>
    </location>
</feature>
<evidence type="ECO:0000256" key="4">
    <source>
        <dbReference type="ARBA" id="ARBA00012438"/>
    </source>
</evidence>
<dbReference type="InterPro" id="IPR029016">
    <property type="entry name" value="GAF-like_dom_sf"/>
</dbReference>
<comment type="subcellular location">
    <subcellularLocation>
        <location evidence="3">Cell membrane</location>
    </subcellularLocation>
    <subcellularLocation>
        <location evidence="2">Membrane</location>
        <topology evidence="2">Multi-pass membrane protein</topology>
    </subcellularLocation>
</comment>
<sequence length="827" mass="89603">MAAFDETTLNDPGRLAAVAGARRSLPAAPLPLNAIARLAARLLNAPMAAVTLVDDLEEHFAGSHELPPALIDTGRAPLSVSVCKYIVSRNEPMLQPDLLVADFPELRRHPLAQRFGVRSFAGVPLRDRTDQAIGSLTVFDTVARQWTAGDTTILGEIAELLRPTAVAVARPGELTSLDSAALLDSVQEAFLAIDTDGVVVGFNHAAHRLLGYTAEQVCGRRLDDTLRPGYDDQPISAALGRLFEAAPRRPVPRDLTMRHADGHRLPVRAALSVVRGASGALACMFLTDLTDQNAAEELADRHSSFLTALLNSLSVGVAACDETGRVVVLNRALRAVRGWDDTYEIPADYPATLNDMLRYADMTPMTWEQTPLMRAFRGEYVVDVDVLTVVPGHRIRRFATTAQPITGTDGSRLGAVAVAHEVTALHRAERFRECHKQVEHALRTAESAAAATPEILRAVAEALGWPCAELFLVDDTTELLRSAGHFCATETPDDGFFGHMPVRGQGITGRVWRTGEPLWVPDIGEYLQNPTPYERDRIRICRDRGIRTVLAVPVRDGGTLLGVLTCYADSPEFHEDLLTVLLDGVAAQIGVYVALRRAEQYARQLGRSQDDFIALVGHEMRTPLTSIAANAGLLVEDGAAFDPDHRYMLEVISRNTSALQQIVETLLDLAGLDSGRAALTMRRVDLARLVADSVETARPTTAPTITTELPEQLLVDGDAGRLRQVVDDLLANAAAYSPADGDIHVVLRPGDDTVELSIADTGIGIPATEHDRVFDRFFRGSNVRHQGIPGSGLGLSLAHAIVRRHHGTIALDDNQPTGTVVRVKLPR</sequence>
<evidence type="ECO:0000256" key="1">
    <source>
        <dbReference type="ARBA" id="ARBA00000085"/>
    </source>
</evidence>
<protein>
    <recommendedName>
        <fullName evidence="14">Sensor-like histidine kinase SenX3</fullName>
        <ecNumber evidence="4">2.7.13.3</ecNumber>
    </recommendedName>
</protein>
<dbReference type="Pfam" id="PF00989">
    <property type="entry name" value="PAS"/>
    <property type="match status" value="1"/>
</dbReference>
<dbReference type="Pfam" id="PF00512">
    <property type="entry name" value="HisKA"/>
    <property type="match status" value="1"/>
</dbReference>